<dbReference type="OrthoDB" id="431626at2759"/>
<feature type="compositionally biased region" description="Acidic residues" evidence="4">
    <location>
        <begin position="1064"/>
        <end position="1077"/>
    </location>
</feature>
<dbReference type="InterPro" id="IPR016024">
    <property type="entry name" value="ARM-type_fold"/>
</dbReference>
<evidence type="ECO:0000313" key="7">
    <source>
        <dbReference type="Proteomes" id="UP000054324"/>
    </source>
</evidence>
<dbReference type="Gene3D" id="1.25.10.10">
    <property type="entry name" value="Leucine-rich Repeat Variant"/>
    <property type="match status" value="1"/>
</dbReference>
<dbReference type="SMART" id="SM00913">
    <property type="entry name" value="IBN_N"/>
    <property type="match status" value="1"/>
</dbReference>
<evidence type="ECO:0000256" key="1">
    <source>
        <dbReference type="ARBA" id="ARBA00004123"/>
    </source>
</evidence>
<dbReference type="PROSITE" id="PS50166">
    <property type="entry name" value="IMPORTIN_B_NT"/>
    <property type="match status" value="1"/>
</dbReference>
<evidence type="ECO:0000256" key="4">
    <source>
        <dbReference type="SAM" id="MobiDB-lite"/>
    </source>
</evidence>
<feature type="region of interest" description="Disordered" evidence="4">
    <location>
        <begin position="1012"/>
        <end position="1080"/>
    </location>
</feature>
<dbReference type="Pfam" id="PF03810">
    <property type="entry name" value="IBN_N"/>
    <property type="match status" value="1"/>
</dbReference>
<feature type="compositionally biased region" description="Basic and acidic residues" evidence="4">
    <location>
        <begin position="1037"/>
        <end position="1052"/>
    </location>
</feature>
<keyword evidence="2" id="KW-0813">Transport</keyword>
<feature type="domain" description="Importin N-terminal" evidence="5">
    <location>
        <begin position="26"/>
        <end position="111"/>
    </location>
</feature>
<evidence type="ECO:0000256" key="2">
    <source>
        <dbReference type="ARBA" id="ARBA00022448"/>
    </source>
</evidence>
<dbReference type="PANTHER" id="PTHR10997:SF9">
    <property type="entry name" value="IMPORTIN-9"/>
    <property type="match status" value="1"/>
</dbReference>
<dbReference type="Proteomes" id="UP000054324">
    <property type="component" value="Unassembled WGS sequence"/>
</dbReference>
<evidence type="ECO:0000256" key="3">
    <source>
        <dbReference type="ARBA" id="ARBA00023242"/>
    </source>
</evidence>
<protein>
    <recommendedName>
        <fullName evidence="5">Importin N-terminal domain-containing protein</fullName>
    </recommendedName>
</protein>
<proteinExistence type="predicted"/>
<dbReference type="GO" id="GO:0006606">
    <property type="term" value="P:protein import into nucleus"/>
    <property type="evidence" value="ECO:0007669"/>
    <property type="project" value="TreeGrafter"/>
</dbReference>
<dbReference type="CTD" id="20314527"/>
<dbReference type="RefSeq" id="XP_009162348.1">
    <property type="nucleotide sequence ID" value="XM_009164084.1"/>
</dbReference>
<feature type="compositionally biased region" description="Acidic residues" evidence="4">
    <location>
        <begin position="1013"/>
        <end position="1036"/>
    </location>
</feature>
<dbReference type="GO" id="GO:0005635">
    <property type="term" value="C:nuclear envelope"/>
    <property type="evidence" value="ECO:0007669"/>
    <property type="project" value="TreeGrafter"/>
</dbReference>
<dbReference type="KEGG" id="ovi:T265_00339"/>
<organism evidence="6 7">
    <name type="scientific">Opisthorchis viverrini</name>
    <name type="common">Southeast Asian liver fluke</name>
    <dbReference type="NCBI Taxonomy" id="6198"/>
    <lineage>
        <taxon>Eukaryota</taxon>
        <taxon>Metazoa</taxon>
        <taxon>Spiralia</taxon>
        <taxon>Lophotrochozoa</taxon>
        <taxon>Platyhelminthes</taxon>
        <taxon>Trematoda</taxon>
        <taxon>Digenea</taxon>
        <taxon>Opisthorchiida</taxon>
        <taxon>Opisthorchiata</taxon>
        <taxon>Opisthorchiidae</taxon>
        <taxon>Opisthorchis</taxon>
    </lineage>
</organism>
<dbReference type="PANTHER" id="PTHR10997">
    <property type="entry name" value="IMPORTIN-7, 8, 11"/>
    <property type="match status" value="1"/>
</dbReference>
<dbReference type="GO" id="GO:0031267">
    <property type="term" value="F:small GTPase binding"/>
    <property type="evidence" value="ECO:0007669"/>
    <property type="project" value="InterPro"/>
</dbReference>
<dbReference type="InterPro" id="IPR001494">
    <property type="entry name" value="Importin-beta_N"/>
</dbReference>
<gene>
    <name evidence="6" type="ORF">T265_00339</name>
</gene>
<name>A0A075A3E5_OPIVI</name>
<dbReference type="GeneID" id="20314527"/>
<accession>A0A075A3E5</accession>
<dbReference type="AlphaFoldDB" id="A0A075A3E5"/>
<dbReference type="GO" id="GO:0005829">
    <property type="term" value="C:cytosol"/>
    <property type="evidence" value="ECO:0007669"/>
    <property type="project" value="TreeGrafter"/>
</dbReference>
<evidence type="ECO:0000259" key="5">
    <source>
        <dbReference type="PROSITE" id="PS50166"/>
    </source>
</evidence>
<keyword evidence="3" id="KW-0539">Nucleus</keyword>
<dbReference type="STRING" id="6198.A0A075A3E5"/>
<dbReference type="EMBL" id="KL596621">
    <property type="protein sequence ID" value="KER33896.1"/>
    <property type="molecule type" value="Genomic_DNA"/>
</dbReference>
<comment type="subcellular location">
    <subcellularLocation>
        <location evidence="1">Nucleus</location>
    </subcellularLocation>
</comment>
<dbReference type="SUPFAM" id="SSF48371">
    <property type="entry name" value="ARM repeat"/>
    <property type="match status" value="1"/>
</dbReference>
<evidence type="ECO:0000313" key="6">
    <source>
        <dbReference type="EMBL" id="KER33896.1"/>
    </source>
</evidence>
<dbReference type="InterPro" id="IPR011989">
    <property type="entry name" value="ARM-like"/>
</dbReference>
<keyword evidence="7" id="KW-1185">Reference proteome</keyword>
<sequence length="1131" mass="123737">MDATAESVASAFAVVLGQEQGDRRLAEQRLTALEVLDSYPIVLANLTTDEQVAVGIRQLAAITLKQYVYNHWSETECPNFKPPQPSDECNVRIPNNGERNVGSVVGVAVVPSESSLVKLQVRMRLLQSLGGPVRLIRTAIAQSITAVAQYDWPDNWPNLLGELTRMLDEVAMGTDLSPEQSKAITHGAMQALVGLSAEVSDLDIPQITPVLMPSLVRILCDGQRFGDATRRNAVSVISNLVNTTLSLNDKSIFNAAVGCHLRPCINSLIAGLTSTDHSLEESAFESEVIQLLTTLCVEMPGFVSSHLDGGLPGLTTALWQILQRVTNFYVQLKVFSRRRDLPSGSQLSEDEDVVDSDGESIEYANLVYSLLEFLSGLASTKRYRSKLGSYLPDVSYQLTRLLQLPDSTIRRWSSSVTEFLEDTQEALGCSVRLSALDVMKKFSELFPGWSVSLNKTLNQLFSTAELQHSRGDPDWWKLLEVALLLVGTFSSCLFLHQADGAPDVQTASVPIRLDTICSRYLLPSLRQSDLPFLKVAALHCIARLSIHDYPGGPRLEDLPAVLADALSQSQPSVLRVASVKALGSVGSRLRQVCAAASTPMSAITQHLPNLVASVVDCLSSFGEPILDDGLYALYAVLRIDPQGFTLSAQNQVTAIMVDLFKHCLSVASTLSVYLDILHTIQETGNQSSSEALEQAFLPMLLTCLEQQDTLESVVVEAAMQVLCVLIRGSTPALNSIFMQRIFPAVVHVAITSSDSIIISRSCEVLRCYLAVGVDRVLEWHDDEGNNGIGYILHVTSRLLDPSGPAEWATAAGRLVCALLLRVQTDQLRENSDLLLRGTLARLSTLPLISSETAGSTRTLYTLDDGAINTSDLVAGSVGGARQSLVFVFIVLCRLQPQAVIDFLSSVPDPLGQPVMAKVMRLWCACQPFYFASHEIRISVLALSNLLLHAIKSGDARLMQITTTGEEIDDGSSNNVAARTRNKQSSKPKVYLQIPLLVKMYKLLIHELAKVLEQEEDGNEEEEEEEEDTDAECGDDENGSHMTERLDVDESTHNEPTANPSPYAESDDDSDDGLEVDDPIFSNDPVMTVDIKEHLCELFRTLSQQPFYNEFSRYHSGSELAVLQQVGVLSFS</sequence>
<reference evidence="6 7" key="1">
    <citation type="submission" date="2013-11" db="EMBL/GenBank/DDBJ databases">
        <title>Opisthorchis viverrini - life in the bile duct.</title>
        <authorList>
            <person name="Young N.D."/>
            <person name="Nagarajan N."/>
            <person name="Lin S.J."/>
            <person name="Korhonen P.K."/>
            <person name="Jex A.R."/>
            <person name="Hall R.S."/>
            <person name="Safavi-Hemami H."/>
            <person name="Kaewkong W."/>
            <person name="Bertrand D."/>
            <person name="Gao S."/>
            <person name="Seet Q."/>
            <person name="Wongkham S."/>
            <person name="Teh B.T."/>
            <person name="Wongkham C."/>
            <person name="Intapan P.M."/>
            <person name="Maleewong W."/>
            <person name="Yang X."/>
            <person name="Hu M."/>
            <person name="Wang Z."/>
            <person name="Hofmann A."/>
            <person name="Sternberg P.W."/>
            <person name="Tan P."/>
            <person name="Wang J."/>
            <person name="Gasser R.B."/>
        </authorList>
    </citation>
    <scope>NUCLEOTIDE SEQUENCE [LARGE SCALE GENOMIC DNA]</scope>
</reference>